<accession>W4S0X1</accession>
<dbReference type="Proteomes" id="UP000019143">
    <property type="component" value="Unassembled WGS sequence"/>
</dbReference>
<comment type="caution">
    <text evidence="1">The sequence shown here is derived from an EMBL/GenBank/DDBJ whole genome shotgun (WGS) entry which is preliminary data.</text>
</comment>
<gene>
    <name evidence="1" type="ORF">XPU_1081</name>
</gene>
<reference evidence="1 2" key="1">
    <citation type="submission" date="2014-01" db="EMBL/GenBank/DDBJ databases">
        <title>Genome sequence and analysis of Xanthomonas arboricola pv. pruni.</title>
        <authorList>
            <person name="Fujikawa T."/>
            <person name="Nakazono-Nagaoka E."/>
        </authorList>
    </citation>
    <scope>NUCLEOTIDE SEQUENCE [LARGE SCALE GENOMIC DNA]</scope>
    <source>
        <strain evidence="2">MAFF 311562</strain>
    </source>
</reference>
<dbReference type="EMBL" id="BAVB01000216">
    <property type="protein sequence ID" value="GAE49549.1"/>
    <property type="molecule type" value="Genomic_DNA"/>
</dbReference>
<proteinExistence type="predicted"/>
<dbReference type="AlphaFoldDB" id="W4S0X1"/>
<protein>
    <submittedName>
        <fullName evidence="1">Uncharacterized protein</fullName>
    </submittedName>
</protein>
<evidence type="ECO:0000313" key="2">
    <source>
        <dbReference type="Proteomes" id="UP000019143"/>
    </source>
</evidence>
<evidence type="ECO:0000313" key="1">
    <source>
        <dbReference type="EMBL" id="GAE49549.1"/>
    </source>
</evidence>
<organism evidence="1 2">
    <name type="scientific">Xanthomonas arboricola pv. pruni str. MAFF 311562</name>
    <dbReference type="NCBI Taxonomy" id="1414836"/>
    <lineage>
        <taxon>Bacteria</taxon>
        <taxon>Pseudomonadati</taxon>
        <taxon>Pseudomonadota</taxon>
        <taxon>Gammaproteobacteria</taxon>
        <taxon>Lysobacterales</taxon>
        <taxon>Lysobacteraceae</taxon>
        <taxon>Xanthomonas</taxon>
    </lineage>
</organism>
<sequence>MFPPRNDPSIRARMALWQPCSLPRAVRVAGAGVHQLTDTALHAAATARYCVDVLPYRSVAALNVALRAAA</sequence>
<name>W4S0X1_9XANT</name>